<accession>A0AAD4S297</accession>
<gene>
    <name evidence="1" type="ORF">MKW98_025273</name>
</gene>
<dbReference type="Proteomes" id="UP001202328">
    <property type="component" value="Unassembled WGS sequence"/>
</dbReference>
<feature type="non-terminal residue" evidence="1">
    <location>
        <position position="1"/>
    </location>
</feature>
<sequence>LILPFGEIIIWCLSSDATRKCNANKMKHHSFDAIGVLLTKSQRSTEQTIEIKKLVTIWLWADSQI</sequence>
<reference evidence="1" key="1">
    <citation type="submission" date="2022-04" db="EMBL/GenBank/DDBJ databases">
        <title>A functionally conserved STORR gene fusion in Papaver species that diverged 16.8 million years ago.</title>
        <authorList>
            <person name="Catania T."/>
        </authorList>
    </citation>
    <scope>NUCLEOTIDE SEQUENCE</scope>
    <source>
        <strain evidence="1">S-188037</strain>
    </source>
</reference>
<proteinExistence type="predicted"/>
<keyword evidence="2" id="KW-1185">Reference proteome</keyword>
<comment type="caution">
    <text evidence="1">The sequence shown here is derived from an EMBL/GenBank/DDBJ whole genome shotgun (WGS) entry which is preliminary data.</text>
</comment>
<evidence type="ECO:0000313" key="2">
    <source>
        <dbReference type="Proteomes" id="UP001202328"/>
    </source>
</evidence>
<dbReference type="EMBL" id="JAJJMB010015535">
    <property type="protein sequence ID" value="KAI3853756.1"/>
    <property type="molecule type" value="Genomic_DNA"/>
</dbReference>
<name>A0AAD4S297_9MAGN</name>
<protein>
    <submittedName>
        <fullName evidence="1">Uncharacterized protein</fullName>
    </submittedName>
</protein>
<dbReference type="AlphaFoldDB" id="A0AAD4S297"/>
<organism evidence="1 2">
    <name type="scientific">Papaver atlanticum</name>
    <dbReference type="NCBI Taxonomy" id="357466"/>
    <lineage>
        <taxon>Eukaryota</taxon>
        <taxon>Viridiplantae</taxon>
        <taxon>Streptophyta</taxon>
        <taxon>Embryophyta</taxon>
        <taxon>Tracheophyta</taxon>
        <taxon>Spermatophyta</taxon>
        <taxon>Magnoliopsida</taxon>
        <taxon>Ranunculales</taxon>
        <taxon>Papaveraceae</taxon>
        <taxon>Papaveroideae</taxon>
        <taxon>Papaver</taxon>
    </lineage>
</organism>
<evidence type="ECO:0000313" key="1">
    <source>
        <dbReference type="EMBL" id="KAI3853756.1"/>
    </source>
</evidence>